<accession>A0A1U9JTL0</accession>
<feature type="region of interest" description="Disordered" evidence="2">
    <location>
        <begin position="198"/>
        <end position="218"/>
    </location>
</feature>
<keyword evidence="3" id="KW-1133">Transmembrane helix</keyword>
<keyword evidence="3" id="KW-0812">Transmembrane</keyword>
<dbReference type="AlphaFoldDB" id="A0A1U9JTL0"/>
<reference evidence="4 5" key="1">
    <citation type="journal article" date="2010" name="Science">
        <title>Genomic comparison of the ants Camponotus floridanus and Harpegnathos saltator.</title>
        <authorList>
            <person name="Bonasio R."/>
            <person name="Zhang G."/>
            <person name="Ye C."/>
            <person name="Mutti N.S."/>
            <person name="Fang X."/>
            <person name="Qin N."/>
            <person name="Donahue G."/>
            <person name="Yang P."/>
            <person name="Li Q."/>
            <person name="Li C."/>
            <person name="Zhang P."/>
            <person name="Huang Z."/>
            <person name="Berger S.L."/>
            <person name="Reinberg D."/>
            <person name="Wang J."/>
            <person name="Liebig J."/>
        </authorList>
    </citation>
    <scope>NUCLEOTIDE SEQUENCE [LARGE SCALE GENOMIC DNA]</scope>
    <source>
        <strain evidence="4 5">Hsal</strain>
    </source>
</reference>
<feature type="compositionally biased region" description="Basic residues" evidence="2">
    <location>
        <begin position="208"/>
        <end position="218"/>
    </location>
</feature>
<keyword evidence="3" id="KW-0472">Membrane</keyword>
<dbReference type="Proteomes" id="UP000188912">
    <property type="component" value="Chromosome"/>
</dbReference>
<keyword evidence="5" id="KW-1185">Reference proteome</keyword>
<organism evidence="4 5">
    <name type="scientific">Candidatus Tokpelaia hoelldobleri</name>
    <dbReference type="NCBI Taxonomy" id="1902579"/>
    <lineage>
        <taxon>Bacteria</taxon>
        <taxon>Pseudomonadati</taxon>
        <taxon>Pseudomonadota</taxon>
        <taxon>Alphaproteobacteria</taxon>
        <taxon>Hyphomicrobiales</taxon>
        <taxon>Candidatus Tokpelaia</taxon>
    </lineage>
</organism>
<sequence>MMIVQSILFFVLGGAVAAFIMALFAPVVWQRAVFLARKAVHSEMPLSLMEVEADRDFLRVQHTVALSRLEQKLQSEREDHFGRRLALDHAHEQIQALSEFEPLYNDVSNQLDASGQHVEKLQGKLAEREQDIEKLLVVKSENSQLQKLVRQQERVIARLEKQNERLQARNGGGSGKVKPAVASSLRKEIKALAASVVARTDGGDGKKTQRKRVSKKKR</sequence>
<dbReference type="EMBL" id="CP017315">
    <property type="protein sequence ID" value="AQS41193.1"/>
    <property type="molecule type" value="Genomic_DNA"/>
</dbReference>
<evidence type="ECO:0000256" key="2">
    <source>
        <dbReference type="SAM" id="MobiDB-lite"/>
    </source>
</evidence>
<name>A0A1U9JTL0_9HYPH</name>
<gene>
    <name evidence="4" type="ORF">BHV28_04810</name>
</gene>
<feature type="transmembrane region" description="Helical" evidence="3">
    <location>
        <begin position="6"/>
        <end position="29"/>
    </location>
</feature>
<dbReference type="STRING" id="1902579.BHV28_04810"/>
<evidence type="ECO:0000313" key="4">
    <source>
        <dbReference type="EMBL" id="AQS41193.1"/>
    </source>
</evidence>
<evidence type="ECO:0000256" key="3">
    <source>
        <dbReference type="SAM" id="Phobius"/>
    </source>
</evidence>
<feature type="coiled-coil region" evidence="1">
    <location>
        <begin position="118"/>
        <end position="169"/>
    </location>
</feature>
<protein>
    <submittedName>
        <fullName evidence="4">Uncharacterized protein</fullName>
    </submittedName>
</protein>
<keyword evidence="1" id="KW-0175">Coiled coil</keyword>
<evidence type="ECO:0000256" key="1">
    <source>
        <dbReference type="SAM" id="Coils"/>
    </source>
</evidence>
<reference evidence="4 5" key="2">
    <citation type="journal article" date="2016" name="Sci. Rep.">
        <title>The genome of Rhizobiales bacteria in predatory ants reveals urease gene functions but no genes for nitrogen fixation.</title>
        <authorList>
            <person name="Neuvonen M.M."/>
            <person name="Tamarit D."/>
            <person name="Naslund K."/>
            <person name="Liebig J."/>
            <person name="Feldhaar H."/>
            <person name="Moran N.A."/>
            <person name="Guy L."/>
            <person name="Andersson S.G."/>
        </authorList>
    </citation>
    <scope>NUCLEOTIDE SEQUENCE [LARGE SCALE GENOMIC DNA]</scope>
    <source>
        <strain evidence="4 5">Hsal</strain>
    </source>
</reference>
<evidence type="ECO:0000313" key="5">
    <source>
        <dbReference type="Proteomes" id="UP000188912"/>
    </source>
</evidence>
<proteinExistence type="predicted"/>
<dbReference type="KEGG" id="thd:BHV28_04810"/>